<sequence>MNFSLYIADVSADFTAPLSDVSVLERSNAEFTFELSKPVDKVRWFLDNVELRPKKQMEFVDDGKTHKLIIRDVEVTDEGQISVLVGDKKSSAALFVQKLSPDFVKPLRDVTVKERGVAEFISEVNKEAITVKWFVQNKEIEEDEKYEIYAEGRTHRLVVKDAVLPDAGEIMARVEGKTLKANLTVEGKSFYPLHAGKFVLC</sequence>
<evidence type="ECO:0000256" key="7">
    <source>
        <dbReference type="ARBA" id="ARBA00023157"/>
    </source>
</evidence>
<dbReference type="PANTHER" id="PTHR35971:SF5">
    <property type="entry name" value="OBSCURIN LIKE CYTOSKELETAL ADAPTOR 1"/>
    <property type="match status" value="1"/>
</dbReference>
<dbReference type="PANTHER" id="PTHR35971">
    <property type="entry name" value="SI:DKEY-31G6.6"/>
    <property type="match status" value="1"/>
</dbReference>
<dbReference type="FunFam" id="2.60.40.10:FF:000050">
    <property type="entry name" value="Titin isoform B"/>
    <property type="match status" value="2"/>
</dbReference>
<dbReference type="Proteomes" id="UP000828390">
    <property type="component" value="Unassembled WGS sequence"/>
</dbReference>
<dbReference type="InterPro" id="IPR013098">
    <property type="entry name" value="Ig_I-set"/>
</dbReference>
<keyword evidence="9" id="KW-0393">Immunoglobulin domain</keyword>
<evidence type="ECO:0000256" key="4">
    <source>
        <dbReference type="ARBA" id="ARBA00022490"/>
    </source>
</evidence>
<dbReference type="Gene3D" id="2.60.40.10">
    <property type="entry name" value="Immunoglobulins"/>
    <property type="match status" value="2"/>
</dbReference>
<dbReference type="GO" id="GO:0005634">
    <property type="term" value="C:nucleus"/>
    <property type="evidence" value="ECO:0007669"/>
    <property type="project" value="UniProtKB-SubCell"/>
</dbReference>
<name>A0A9D4IZD8_DREPO</name>
<reference evidence="11" key="2">
    <citation type="submission" date="2020-11" db="EMBL/GenBank/DDBJ databases">
        <authorList>
            <person name="McCartney M.A."/>
            <person name="Auch B."/>
            <person name="Kono T."/>
            <person name="Mallez S."/>
            <person name="Becker A."/>
            <person name="Gohl D.M."/>
            <person name="Silverstein K.A.T."/>
            <person name="Koren S."/>
            <person name="Bechman K.B."/>
            <person name="Herman A."/>
            <person name="Abrahante J.E."/>
            <person name="Garbe J."/>
        </authorList>
    </citation>
    <scope>NUCLEOTIDE SEQUENCE</scope>
    <source>
        <strain evidence="11">Duluth1</strain>
        <tissue evidence="11">Whole animal</tissue>
    </source>
</reference>
<keyword evidence="7" id="KW-1015">Disulfide bond</keyword>
<dbReference type="EMBL" id="JAIWYP010000007">
    <property type="protein sequence ID" value="KAH3792560.1"/>
    <property type="molecule type" value="Genomic_DNA"/>
</dbReference>
<proteinExistence type="inferred from homology"/>
<reference evidence="11" key="1">
    <citation type="journal article" date="2019" name="bioRxiv">
        <title>The Genome of the Zebra Mussel, Dreissena polymorpha: A Resource for Invasive Species Research.</title>
        <authorList>
            <person name="McCartney M.A."/>
            <person name="Auch B."/>
            <person name="Kono T."/>
            <person name="Mallez S."/>
            <person name="Zhang Y."/>
            <person name="Obille A."/>
            <person name="Becker A."/>
            <person name="Abrahante J.E."/>
            <person name="Garbe J."/>
            <person name="Badalamenti J.P."/>
            <person name="Herman A."/>
            <person name="Mangelson H."/>
            <person name="Liachko I."/>
            <person name="Sullivan S."/>
            <person name="Sone E.D."/>
            <person name="Koren S."/>
            <person name="Silverstein K.A.T."/>
            <person name="Beckman K.B."/>
            <person name="Gohl D.M."/>
        </authorList>
    </citation>
    <scope>NUCLEOTIDE SEQUENCE</scope>
    <source>
        <strain evidence="11">Duluth1</strain>
        <tissue evidence="11">Whole animal</tissue>
    </source>
</reference>
<dbReference type="Pfam" id="PF07679">
    <property type="entry name" value="I-set"/>
    <property type="match status" value="2"/>
</dbReference>
<evidence type="ECO:0000256" key="3">
    <source>
        <dbReference type="ARBA" id="ARBA00006692"/>
    </source>
</evidence>
<dbReference type="InterPro" id="IPR013783">
    <property type="entry name" value="Ig-like_fold"/>
</dbReference>
<dbReference type="InterPro" id="IPR036179">
    <property type="entry name" value="Ig-like_dom_sf"/>
</dbReference>
<feature type="domain" description="Immunoglobulin" evidence="10">
    <location>
        <begin position="107"/>
        <end position="186"/>
    </location>
</feature>
<comment type="similarity">
    <text evidence="3">Belongs to the protein kinase superfamily. CAMK Ser/Thr protein kinase family.</text>
</comment>
<evidence type="ECO:0000256" key="6">
    <source>
        <dbReference type="ARBA" id="ARBA00022737"/>
    </source>
</evidence>
<protein>
    <recommendedName>
        <fullName evidence="10">Immunoglobulin domain-containing protein</fullName>
    </recommendedName>
</protein>
<evidence type="ECO:0000256" key="5">
    <source>
        <dbReference type="ARBA" id="ARBA00022553"/>
    </source>
</evidence>
<dbReference type="InterPro" id="IPR003599">
    <property type="entry name" value="Ig_sub"/>
</dbReference>
<comment type="caution">
    <text evidence="11">The sequence shown here is derived from an EMBL/GenBank/DDBJ whole genome shotgun (WGS) entry which is preliminary data.</text>
</comment>
<comment type="subcellular location">
    <subcellularLocation>
        <location evidence="2">Cytoplasm</location>
    </subcellularLocation>
    <subcellularLocation>
        <location evidence="1">Nucleus</location>
    </subcellularLocation>
</comment>
<keyword evidence="6" id="KW-0677">Repeat</keyword>
<evidence type="ECO:0000313" key="11">
    <source>
        <dbReference type="EMBL" id="KAH3792560.1"/>
    </source>
</evidence>
<dbReference type="SUPFAM" id="SSF48726">
    <property type="entry name" value="Immunoglobulin"/>
    <property type="match status" value="2"/>
</dbReference>
<keyword evidence="4" id="KW-0963">Cytoplasm</keyword>
<evidence type="ECO:0000256" key="8">
    <source>
        <dbReference type="ARBA" id="ARBA00023242"/>
    </source>
</evidence>
<gene>
    <name evidence="11" type="ORF">DPMN_146056</name>
</gene>
<feature type="domain" description="Immunoglobulin" evidence="10">
    <location>
        <begin position="18"/>
        <end position="97"/>
    </location>
</feature>
<dbReference type="SMART" id="SM00409">
    <property type="entry name" value="IG"/>
    <property type="match status" value="2"/>
</dbReference>
<evidence type="ECO:0000256" key="9">
    <source>
        <dbReference type="ARBA" id="ARBA00023319"/>
    </source>
</evidence>
<evidence type="ECO:0000256" key="1">
    <source>
        <dbReference type="ARBA" id="ARBA00004123"/>
    </source>
</evidence>
<organism evidence="11 12">
    <name type="scientific">Dreissena polymorpha</name>
    <name type="common">Zebra mussel</name>
    <name type="synonym">Mytilus polymorpha</name>
    <dbReference type="NCBI Taxonomy" id="45954"/>
    <lineage>
        <taxon>Eukaryota</taxon>
        <taxon>Metazoa</taxon>
        <taxon>Spiralia</taxon>
        <taxon>Lophotrochozoa</taxon>
        <taxon>Mollusca</taxon>
        <taxon>Bivalvia</taxon>
        <taxon>Autobranchia</taxon>
        <taxon>Heteroconchia</taxon>
        <taxon>Euheterodonta</taxon>
        <taxon>Imparidentia</taxon>
        <taxon>Neoheterodontei</taxon>
        <taxon>Myida</taxon>
        <taxon>Dreissenoidea</taxon>
        <taxon>Dreissenidae</taxon>
        <taxon>Dreissena</taxon>
    </lineage>
</organism>
<keyword evidence="5" id="KW-0597">Phosphoprotein</keyword>
<dbReference type="AlphaFoldDB" id="A0A9D4IZD8"/>
<keyword evidence="8" id="KW-0539">Nucleus</keyword>
<dbReference type="GO" id="GO:0005737">
    <property type="term" value="C:cytoplasm"/>
    <property type="evidence" value="ECO:0007669"/>
    <property type="project" value="UniProtKB-SubCell"/>
</dbReference>
<accession>A0A9D4IZD8</accession>
<evidence type="ECO:0000313" key="12">
    <source>
        <dbReference type="Proteomes" id="UP000828390"/>
    </source>
</evidence>
<evidence type="ECO:0000256" key="2">
    <source>
        <dbReference type="ARBA" id="ARBA00004496"/>
    </source>
</evidence>
<keyword evidence="12" id="KW-1185">Reference proteome</keyword>
<dbReference type="InterPro" id="IPR052385">
    <property type="entry name" value="Obscurin/Obscurin-like_Reg"/>
</dbReference>
<evidence type="ECO:0000259" key="10">
    <source>
        <dbReference type="SMART" id="SM00409"/>
    </source>
</evidence>